<protein>
    <submittedName>
        <fullName evidence="1">DUF177 domain-containing protein</fullName>
    </submittedName>
</protein>
<gene>
    <name evidence="1" type="ORF">GV832_10390</name>
</gene>
<dbReference type="Pfam" id="PF02620">
    <property type="entry name" value="YceD"/>
    <property type="match status" value="1"/>
</dbReference>
<sequence length="185" mass="19769">MTDQTLPSLPFRVASISGRNATHVKFRPSAPERQAIAAALGLIDLPALEFDGDIRPLGKRDLILKGRLTARAVQACVVTLDPVPCVIDEEVTRKFLEDWQEPDAEEAEIPEDDTAEALPEVIDAVTVVVEALSLALPLYPRATGAALGEAVFAEPGAAPLRDADLRPFAGLAKLIKPTTGESQEP</sequence>
<comment type="caution">
    <text evidence="1">The sequence shown here is derived from an EMBL/GenBank/DDBJ whole genome shotgun (WGS) entry which is preliminary data.</text>
</comment>
<dbReference type="AlphaFoldDB" id="A0AAE4YDQ2"/>
<accession>A0AAE4YDQ2</accession>
<dbReference type="RefSeq" id="WP_168774787.1">
    <property type="nucleotide sequence ID" value="NZ_JAABNR010000008.1"/>
</dbReference>
<keyword evidence="2" id="KW-1185">Reference proteome</keyword>
<reference evidence="1" key="1">
    <citation type="submission" date="2020-01" db="EMBL/GenBank/DDBJ databases">
        <authorList>
            <person name="Chen W.-M."/>
        </authorList>
    </citation>
    <scope>NUCLEOTIDE SEQUENCE</scope>
    <source>
        <strain evidence="1">CYK-10</strain>
    </source>
</reference>
<proteinExistence type="predicted"/>
<evidence type="ECO:0000313" key="1">
    <source>
        <dbReference type="EMBL" id="NBZ87985.1"/>
    </source>
</evidence>
<name>A0AAE4YDQ2_9RHOB</name>
<dbReference type="InterPro" id="IPR003772">
    <property type="entry name" value="YceD"/>
</dbReference>
<dbReference type="Proteomes" id="UP001193501">
    <property type="component" value="Unassembled WGS sequence"/>
</dbReference>
<organism evidence="1 2">
    <name type="scientific">Stagnihabitans tardus</name>
    <dbReference type="NCBI Taxonomy" id="2699202"/>
    <lineage>
        <taxon>Bacteria</taxon>
        <taxon>Pseudomonadati</taxon>
        <taxon>Pseudomonadota</taxon>
        <taxon>Alphaproteobacteria</taxon>
        <taxon>Rhodobacterales</taxon>
        <taxon>Paracoccaceae</taxon>
        <taxon>Stagnihabitans</taxon>
    </lineage>
</organism>
<dbReference type="EMBL" id="JAABNR010000008">
    <property type="protein sequence ID" value="NBZ87985.1"/>
    <property type="molecule type" value="Genomic_DNA"/>
</dbReference>
<evidence type="ECO:0000313" key="2">
    <source>
        <dbReference type="Proteomes" id="UP001193501"/>
    </source>
</evidence>